<dbReference type="InterPro" id="IPR025403">
    <property type="entry name" value="TgpA-like_C"/>
</dbReference>
<accession>A0A7I7K554</accession>
<dbReference type="Proteomes" id="UP000467006">
    <property type="component" value="Chromosome"/>
</dbReference>
<evidence type="ECO:0000313" key="2">
    <source>
        <dbReference type="Proteomes" id="UP000467006"/>
    </source>
</evidence>
<reference evidence="1 2" key="1">
    <citation type="journal article" date="2019" name="Emerg. Microbes Infect.">
        <title>Comprehensive subspecies identification of 175 nontuberculous mycobacteria species based on 7547 genomic profiles.</title>
        <authorList>
            <person name="Matsumoto Y."/>
            <person name="Kinjo T."/>
            <person name="Motooka D."/>
            <person name="Nabeya D."/>
            <person name="Jung N."/>
            <person name="Uechi K."/>
            <person name="Horii T."/>
            <person name="Iida T."/>
            <person name="Fujita J."/>
            <person name="Nakamura S."/>
        </authorList>
    </citation>
    <scope>NUCLEOTIDE SEQUENCE [LARGE SCALE GENOMIC DNA]</scope>
    <source>
        <strain evidence="1 2">JCM 6396</strain>
    </source>
</reference>
<dbReference type="Pfam" id="PF13559">
    <property type="entry name" value="DUF4129"/>
    <property type="match status" value="1"/>
</dbReference>
<evidence type="ECO:0000313" key="1">
    <source>
        <dbReference type="EMBL" id="BBX19260.1"/>
    </source>
</evidence>
<protein>
    <submittedName>
        <fullName evidence="1">Uncharacterized protein</fullName>
    </submittedName>
</protein>
<dbReference type="KEGG" id="mdu:MDUV_41200"/>
<proteinExistence type="predicted"/>
<gene>
    <name evidence="1" type="ORF">MDUV_41200</name>
</gene>
<dbReference type="AlphaFoldDB" id="A0A7I7K554"/>
<dbReference type="EMBL" id="AP022563">
    <property type="protein sequence ID" value="BBX19260.1"/>
    <property type="molecule type" value="Genomic_DNA"/>
</dbReference>
<organism evidence="1 2">
    <name type="scientific">Mycolicibacterium duvalii</name>
    <dbReference type="NCBI Taxonomy" id="39688"/>
    <lineage>
        <taxon>Bacteria</taxon>
        <taxon>Bacillati</taxon>
        <taxon>Actinomycetota</taxon>
        <taxon>Actinomycetes</taxon>
        <taxon>Mycobacteriales</taxon>
        <taxon>Mycobacteriaceae</taxon>
        <taxon>Mycolicibacterium</taxon>
    </lineage>
</organism>
<name>A0A7I7K554_9MYCO</name>
<dbReference type="RefSeq" id="WP_098000275.1">
    <property type="nucleotide sequence ID" value="NZ_AP022563.1"/>
</dbReference>
<sequence>MPGDGKAVARKVAVLVAVLLSALALRGYLPGDQPDPPPRQPDEGRGGGSAVAVVAMFAVALAIMTLAVFAQPRRRRAGHTEEPPRRRGGAGGPLRWRLLAFAAVVMLVWLAVLLLLQRWEVDVPDADGAAAGGSPPDDAGGADPGTTPPAEGSDTLFGYFLAGTIAMLLLSIVAGIRGRRGRPAPAPPVDDDGHLVAEPPSAGAPDLARAAELGLAEIGDRSRDPRDAIIACYAAMERELEKSPDASPRASDTPSEVLARAVERRVLRAGSAAELVELFEEARFSRHVMTEQHRDDALVALRSVQRELQEAQ</sequence>
<keyword evidence="2" id="KW-1185">Reference proteome</keyword>
<dbReference type="OrthoDB" id="4571933at2"/>